<evidence type="ECO:0000256" key="1">
    <source>
        <dbReference type="SAM" id="SignalP"/>
    </source>
</evidence>
<protein>
    <submittedName>
        <fullName evidence="2">Uncharacterized protein</fullName>
    </submittedName>
</protein>
<dbReference type="EMBL" id="CH940662">
    <property type="protein sequence ID" value="EDW58847.2"/>
    <property type="molecule type" value="Genomic_DNA"/>
</dbReference>
<keyword evidence="3" id="KW-1185">Reference proteome</keyword>
<proteinExistence type="predicted"/>
<dbReference type="InParanoid" id="B4ME82"/>
<accession>B4ME82</accession>
<dbReference type="OrthoDB" id="7856447at2759"/>
<reference evidence="2 3" key="1">
    <citation type="journal article" date="2007" name="Nature">
        <title>Evolution of genes and genomes on the Drosophila phylogeny.</title>
        <authorList>
            <consortium name="Drosophila 12 Genomes Consortium"/>
            <person name="Clark A.G."/>
            <person name="Eisen M.B."/>
            <person name="Smith D.R."/>
            <person name="Bergman C.M."/>
            <person name="Oliver B."/>
            <person name="Markow T.A."/>
            <person name="Kaufman T.C."/>
            <person name="Kellis M."/>
            <person name="Gelbart W."/>
            <person name="Iyer V.N."/>
            <person name="Pollard D.A."/>
            <person name="Sackton T.B."/>
            <person name="Larracuente A.M."/>
            <person name="Singh N.D."/>
            <person name="Abad J.P."/>
            <person name="Abt D.N."/>
            <person name="Adryan B."/>
            <person name="Aguade M."/>
            <person name="Akashi H."/>
            <person name="Anderson W.W."/>
            <person name="Aquadro C.F."/>
            <person name="Ardell D.H."/>
            <person name="Arguello R."/>
            <person name="Artieri C.G."/>
            <person name="Barbash D.A."/>
            <person name="Barker D."/>
            <person name="Barsanti P."/>
            <person name="Batterham P."/>
            <person name="Batzoglou S."/>
            <person name="Begun D."/>
            <person name="Bhutkar A."/>
            <person name="Blanco E."/>
            <person name="Bosak S.A."/>
            <person name="Bradley R.K."/>
            <person name="Brand A.D."/>
            <person name="Brent M.R."/>
            <person name="Brooks A.N."/>
            <person name="Brown R.H."/>
            <person name="Butlin R.K."/>
            <person name="Caggese C."/>
            <person name="Calvi B.R."/>
            <person name="Bernardo de Carvalho A."/>
            <person name="Caspi A."/>
            <person name="Castrezana S."/>
            <person name="Celniker S.E."/>
            <person name="Chang J.L."/>
            <person name="Chapple C."/>
            <person name="Chatterji S."/>
            <person name="Chinwalla A."/>
            <person name="Civetta A."/>
            <person name="Clifton S.W."/>
            <person name="Comeron J.M."/>
            <person name="Costello J.C."/>
            <person name="Coyne J.A."/>
            <person name="Daub J."/>
            <person name="David R.G."/>
            <person name="Delcher A.L."/>
            <person name="Delehaunty K."/>
            <person name="Do C.B."/>
            <person name="Ebling H."/>
            <person name="Edwards K."/>
            <person name="Eickbush T."/>
            <person name="Evans J.D."/>
            <person name="Filipski A."/>
            <person name="Findeiss S."/>
            <person name="Freyhult E."/>
            <person name="Fulton L."/>
            <person name="Fulton R."/>
            <person name="Garcia A.C."/>
            <person name="Gardiner A."/>
            <person name="Garfield D.A."/>
            <person name="Garvin B.E."/>
            <person name="Gibson G."/>
            <person name="Gilbert D."/>
            <person name="Gnerre S."/>
            <person name="Godfrey J."/>
            <person name="Good R."/>
            <person name="Gotea V."/>
            <person name="Gravely B."/>
            <person name="Greenberg A.J."/>
            <person name="Griffiths-Jones S."/>
            <person name="Gross S."/>
            <person name="Guigo R."/>
            <person name="Gustafson E.A."/>
            <person name="Haerty W."/>
            <person name="Hahn M.W."/>
            <person name="Halligan D.L."/>
            <person name="Halpern A.L."/>
            <person name="Halter G.M."/>
            <person name="Han M.V."/>
            <person name="Heger A."/>
            <person name="Hillier L."/>
            <person name="Hinrichs A.S."/>
            <person name="Holmes I."/>
            <person name="Hoskins R.A."/>
            <person name="Hubisz M.J."/>
            <person name="Hultmark D."/>
            <person name="Huntley M.A."/>
            <person name="Jaffe D.B."/>
            <person name="Jagadeeshan S."/>
            <person name="Jeck W.R."/>
            <person name="Johnson J."/>
            <person name="Jones C.D."/>
            <person name="Jordan W.C."/>
            <person name="Karpen G.H."/>
            <person name="Kataoka E."/>
            <person name="Keightley P.D."/>
            <person name="Kheradpour P."/>
            <person name="Kirkness E.F."/>
            <person name="Koerich L.B."/>
            <person name="Kristiansen K."/>
            <person name="Kudrna D."/>
            <person name="Kulathinal R.J."/>
            <person name="Kumar S."/>
            <person name="Kwok R."/>
            <person name="Lander E."/>
            <person name="Langley C.H."/>
            <person name="Lapoint R."/>
            <person name="Lazzaro B.P."/>
            <person name="Lee S.J."/>
            <person name="Levesque L."/>
            <person name="Li R."/>
            <person name="Lin C.F."/>
            <person name="Lin M.F."/>
            <person name="Lindblad-Toh K."/>
            <person name="Llopart A."/>
            <person name="Long M."/>
            <person name="Low L."/>
            <person name="Lozovsky E."/>
            <person name="Lu J."/>
            <person name="Luo M."/>
            <person name="Machado C.A."/>
            <person name="Makalowski W."/>
            <person name="Marzo M."/>
            <person name="Matsuda M."/>
            <person name="Matzkin L."/>
            <person name="McAllister B."/>
            <person name="McBride C.S."/>
            <person name="McKernan B."/>
            <person name="McKernan K."/>
            <person name="Mendez-Lago M."/>
            <person name="Minx P."/>
            <person name="Mollenhauer M.U."/>
            <person name="Montooth K."/>
            <person name="Mount S.M."/>
            <person name="Mu X."/>
            <person name="Myers E."/>
            <person name="Negre B."/>
            <person name="Newfeld S."/>
            <person name="Nielsen R."/>
            <person name="Noor M.A."/>
            <person name="O'Grady P."/>
            <person name="Pachter L."/>
            <person name="Papaceit M."/>
            <person name="Parisi M.J."/>
            <person name="Parisi M."/>
            <person name="Parts L."/>
            <person name="Pedersen J.S."/>
            <person name="Pesole G."/>
            <person name="Phillippy A.M."/>
            <person name="Ponting C.P."/>
            <person name="Pop M."/>
            <person name="Porcelli D."/>
            <person name="Powell J.R."/>
            <person name="Prohaska S."/>
            <person name="Pruitt K."/>
            <person name="Puig M."/>
            <person name="Quesneville H."/>
            <person name="Ram K.R."/>
            <person name="Rand D."/>
            <person name="Rasmussen M.D."/>
            <person name="Reed L.K."/>
            <person name="Reenan R."/>
            <person name="Reily A."/>
            <person name="Remington K.A."/>
            <person name="Rieger T.T."/>
            <person name="Ritchie M.G."/>
            <person name="Robin C."/>
            <person name="Rogers Y.H."/>
            <person name="Rohde C."/>
            <person name="Rozas J."/>
            <person name="Rubenfield M.J."/>
            <person name="Ruiz A."/>
            <person name="Russo S."/>
            <person name="Salzberg S.L."/>
            <person name="Sanchez-Gracia A."/>
            <person name="Saranga D.J."/>
            <person name="Sato H."/>
            <person name="Schaeffer S.W."/>
            <person name="Schatz M.C."/>
            <person name="Schlenke T."/>
            <person name="Schwartz R."/>
            <person name="Segarra C."/>
            <person name="Singh R.S."/>
            <person name="Sirot L."/>
            <person name="Sirota M."/>
            <person name="Sisneros N.B."/>
            <person name="Smith C.D."/>
            <person name="Smith T.F."/>
            <person name="Spieth J."/>
            <person name="Stage D.E."/>
            <person name="Stark A."/>
            <person name="Stephan W."/>
            <person name="Strausberg R.L."/>
            <person name="Strempel S."/>
            <person name="Sturgill D."/>
            <person name="Sutton G."/>
            <person name="Sutton G.G."/>
            <person name="Tao W."/>
            <person name="Teichmann S."/>
            <person name="Tobari Y.N."/>
            <person name="Tomimura Y."/>
            <person name="Tsolas J.M."/>
            <person name="Valente V.L."/>
            <person name="Venter E."/>
            <person name="Venter J.C."/>
            <person name="Vicario S."/>
            <person name="Vieira F.G."/>
            <person name="Vilella A.J."/>
            <person name="Villasante A."/>
            <person name="Walenz B."/>
            <person name="Wang J."/>
            <person name="Wasserman M."/>
            <person name="Watts T."/>
            <person name="Wilson D."/>
            <person name="Wilson R.K."/>
            <person name="Wing R.A."/>
            <person name="Wolfner M.F."/>
            <person name="Wong A."/>
            <person name="Wong G.K."/>
            <person name="Wu C.I."/>
            <person name="Wu G."/>
            <person name="Yamamoto D."/>
            <person name="Yang H.P."/>
            <person name="Yang S.P."/>
            <person name="Yorke J.A."/>
            <person name="Yoshida K."/>
            <person name="Zdobnov E."/>
            <person name="Zhang P."/>
            <person name="Zhang Y."/>
            <person name="Zimin A.V."/>
            <person name="Baldwin J."/>
            <person name="Abdouelleil A."/>
            <person name="Abdulkadir J."/>
            <person name="Abebe A."/>
            <person name="Abera B."/>
            <person name="Abreu J."/>
            <person name="Acer S.C."/>
            <person name="Aftuck L."/>
            <person name="Alexander A."/>
            <person name="An P."/>
            <person name="Anderson E."/>
            <person name="Anderson S."/>
            <person name="Arachi H."/>
            <person name="Azer M."/>
            <person name="Bachantsang P."/>
            <person name="Barry A."/>
            <person name="Bayul T."/>
            <person name="Berlin A."/>
            <person name="Bessette D."/>
            <person name="Bloom T."/>
            <person name="Blye J."/>
            <person name="Boguslavskiy L."/>
            <person name="Bonnet C."/>
            <person name="Boukhgalter B."/>
            <person name="Bourzgui I."/>
            <person name="Brown A."/>
            <person name="Cahill P."/>
            <person name="Channer S."/>
            <person name="Cheshatsang Y."/>
            <person name="Chuda L."/>
            <person name="Citroen M."/>
            <person name="Collymore A."/>
            <person name="Cooke P."/>
            <person name="Costello M."/>
            <person name="D'Aco K."/>
            <person name="Daza R."/>
            <person name="De Haan G."/>
            <person name="DeGray S."/>
            <person name="DeMaso C."/>
            <person name="Dhargay N."/>
            <person name="Dooley K."/>
            <person name="Dooley E."/>
            <person name="Doricent M."/>
            <person name="Dorje P."/>
            <person name="Dorjee K."/>
            <person name="Dupes A."/>
            <person name="Elong R."/>
            <person name="Falk J."/>
            <person name="Farina A."/>
            <person name="Faro S."/>
            <person name="Ferguson D."/>
            <person name="Fisher S."/>
            <person name="Foley C.D."/>
            <person name="Franke A."/>
            <person name="Friedrich D."/>
            <person name="Gadbois L."/>
            <person name="Gearin G."/>
            <person name="Gearin C.R."/>
            <person name="Giannoukos G."/>
            <person name="Goode T."/>
            <person name="Graham J."/>
            <person name="Grandbois E."/>
            <person name="Grewal S."/>
            <person name="Gyaltsen K."/>
            <person name="Hafez N."/>
            <person name="Hagos B."/>
            <person name="Hall J."/>
            <person name="Henson C."/>
            <person name="Hollinger A."/>
            <person name="Honan T."/>
            <person name="Huard M.D."/>
            <person name="Hughes L."/>
            <person name="Hurhula B."/>
            <person name="Husby M.E."/>
            <person name="Kamat A."/>
            <person name="Kanga B."/>
            <person name="Kashin S."/>
            <person name="Khazanovich D."/>
            <person name="Kisner P."/>
            <person name="Lance K."/>
            <person name="Lara M."/>
            <person name="Lee W."/>
            <person name="Lennon N."/>
            <person name="Letendre F."/>
            <person name="LeVine R."/>
            <person name="Lipovsky A."/>
            <person name="Liu X."/>
            <person name="Liu J."/>
            <person name="Liu S."/>
            <person name="Lokyitsang T."/>
            <person name="Lokyitsang Y."/>
            <person name="Lubonja R."/>
            <person name="Lui A."/>
            <person name="MacDonald P."/>
            <person name="Magnisalis V."/>
            <person name="Maru K."/>
            <person name="Matthews C."/>
            <person name="McCusker W."/>
            <person name="McDonough S."/>
            <person name="Mehta T."/>
            <person name="Meldrim J."/>
            <person name="Meneus L."/>
            <person name="Mihai O."/>
            <person name="Mihalev A."/>
            <person name="Mihova T."/>
            <person name="Mittelman R."/>
            <person name="Mlenga V."/>
            <person name="Montmayeur A."/>
            <person name="Mulrain L."/>
            <person name="Navidi A."/>
            <person name="Naylor J."/>
            <person name="Negash T."/>
            <person name="Nguyen T."/>
            <person name="Nguyen N."/>
            <person name="Nicol R."/>
            <person name="Norbu C."/>
            <person name="Norbu N."/>
            <person name="Novod N."/>
            <person name="O'Neill B."/>
            <person name="Osman S."/>
            <person name="Markiewicz E."/>
            <person name="Oyono O.L."/>
            <person name="Patti C."/>
            <person name="Phunkhang P."/>
            <person name="Pierre F."/>
            <person name="Priest M."/>
            <person name="Raghuraman S."/>
            <person name="Rege F."/>
            <person name="Reyes R."/>
            <person name="Rise C."/>
            <person name="Rogov P."/>
            <person name="Ross K."/>
            <person name="Ryan E."/>
            <person name="Settipalli S."/>
            <person name="Shea T."/>
            <person name="Sherpa N."/>
            <person name="Shi L."/>
            <person name="Shih D."/>
            <person name="Sparrow T."/>
            <person name="Spaulding J."/>
            <person name="Stalker J."/>
            <person name="Stange-Thomann N."/>
            <person name="Stavropoulos S."/>
            <person name="Stone C."/>
            <person name="Strader C."/>
            <person name="Tesfaye S."/>
            <person name="Thomson T."/>
            <person name="Thoulutsang Y."/>
            <person name="Thoulutsang D."/>
            <person name="Topham K."/>
            <person name="Topping I."/>
            <person name="Tsamla T."/>
            <person name="Vassiliev H."/>
            <person name="Vo A."/>
            <person name="Wangchuk T."/>
            <person name="Wangdi T."/>
            <person name="Weiand M."/>
            <person name="Wilkinson J."/>
            <person name="Wilson A."/>
            <person name="Yadav S."/>
            <person name="Young G."/>
            <person name="Yu Q."/>
            <person name="Zembek L."/>
            <person name="Zhong D."/>
            <person name="Zimmer A."/>
            <person name="Zwirko Z."/>
            <person name="Jaffe D.B."/>
            <person name="Alvarez P."/>
            <person name="Brockman W."/>
            <person name="Butler J."/>
            <person name="Chin C."/>
            <person name="Gnerre S."/>
            <person name="Grabherr M."/>
            <person name="Kleber M."/>
            <person name="Mauceli E."/>
            <person name="MacCallum I."/>
        </authorList>
    </citation>
    <scope>NUCLEOTIDE SEQUENCE [LARGE SCALE GENOMIC DNA]</scope>
    <source>
        <strain evidence="3">Tucson 15010-1051.87</strain>
    </source>
</reference>
<dbReference type="AlphaFoldDB" id="B4ME82"/>
<dbReference type="eggNOG" id="ENOG502TFBV">
    <property type="taxonomic scope" value="Eukaryota"/>
</dbReference>
<feature type="chain" id="PRO_5006457830" evidence="1">
    <location>
        <begin position="22"/>
        <end position="132"/>
    </location>
</feature>
<evidence type="ECO:0000313" key="2">
    <source>
        <dbReference type="EMBL" id="EDW58847.2"/>
    </source>
</evidence>
<organism evidence="2 3">
    <name type="scientific">Drosophila virilis</name>
    <name type="common">Fruit fly</name>
    <dbReference type="NCBI Taxonomy" id="7244"/>
    <lineage>
        <taxon>Eukaryota</taxon>
        <taxon>Metazoa</taxon>
        <taxon>Ecdysozoa</taxon>
        <taxon>Arthropoda</taxon>
        <taxon>Hexapoda</taxon>
        <taxon>Insecta</taxon>
        <taxon>Pterygota</taxon>
        <taxon>Neoptera</taxon>
        <taxon>Endopterygota</taxon>
        <taxon>Diptera</taxon>
        <taxon>Brachycera</taxon>
        <taxon>Muscomorpha</taxon>
        <taxon>Ephydroidea</taxon>
        <taxon>Drosophilidae</taxon>
        <taxon>Drosophila</taxon>
    </lineage>
</organism>
<sequence length="132" mass="14414">MWPLSGTLLWLLLQLAIRSEAVAPPSLEALQQIPQLSYDQVALIADNATARCQLMPQLCDWQLHLYEGHPFQVELPSSQDAAGEQMEVVTRPAAGTSTASPNLSLLSFAVPGVNNNHELLIYAQLDKTDPPI</sequence>
<dbReference type="HOGENOM" id="CLU_1798454_0_0_1"/>
<evidence type="ECO:0000313" key="3">
    <source>
        <dbReference type="Proteomes" id="UP000008792"/>
    </source>
</evidence>
<feature type="signal peptide" evidence="1">
    <location>
        <begin position="1"/>
        <end position="21"/>
    </location>
</feature>
<name>B4ME82_DROVI</name>
<keyword evidence="1" id="KW-0732">Signal</keyword>
<gene>
    <name evidence="2" type="primary">Dvir\GJ18722</name>
    <name evidence="2" type="ORF">Dvir_GJ18722</name>
</gene>
<dbReference type="Proteomes" id="UP000008792">
    <property type="component" value="Unassembled WGS sequence"/>
</dbReference>